<gene>
    <name evidence="2" type="ORF">NX801_11555</name>
</gene>
<comment type="caution">
    <text evidence="2">The sequence shown here is derived from an EMBL/GenBank/DDBJ whole genome shotgun (WGS) entry which is preliminary data.</text>
</comment>
<dbReference type="SUPFAM" id="SSF52402">
    <property type="entry name" value="Adenine nucleotide alpha hydrolases-like"/>
    <property type="match status" value="1"/>
</dbReference>
<organism evidence="2 3">
    <name type="scientific">Streptomyces pyxinae</name>
    <dbReference type="NCBI Taxonomy" id="2970734"/>
    <lineage>
        <taxon>Bacteria</taxon>
        <taxon>Bacillati</taxon>
        <taxon>Actinomycetota</taxon>
        <taxon>Actinomycetes</taxon>
        <taxon>Kitasatosporales</taxon>
        <taxon>Streptomycetaceae</taxon>
        <taxon>Streptomyces</taxon>
    </lineage>
</organism>
<evidence type="ECO:0000259" key="1">
    <source>
        <dbReference type="Pfam" id="PF00582"/>
    </source>
</evidence>
<dbReference type="Proteomes" id="UP001431313">
    <property type="component" value="Unassembled WGS sequence"/>
</dbReference>
<reference evidence="2" key="1">
    <citation type="submission" date="2022-08" db="EMBL/GenBank/DDBJ databases">
        <authorList>
            <person name="Somphong A."/>
            <person name="Phongsopitanun W."/>
        </authorList>
    </citation>
    <scope>NUCLEOTIDE SEQUENCE</scope>
    <source>
        <strain evidence="2">LP05-1</strain>
    </source>
</reference>
<evidence type="ECO:0000313" key="2">
    <source>
        <dbReference type="EMBL" id="MCS0636285.1"/>
    </source>
</evidence>
<dbReference type="EMBL" id="JANUGQ010000008">
    <property type="protein sequence ID" value="MCS0636285.1"/>
    <property type="molecule type" value="Genomic_DNA"/>
</dbReference>
<feature type="domain" description="UspA" evidence="1">
    <location>
        <begin position="9"/>
        <end position="151"/>
    </location>
</feature>
<protein>
    <submittedName>
        <fullName evidence="2">Universal stress protein</fullName>
    </submittedName>
</protein>
<sequence>MTAPPPERGRVVVGVSSSLAGLAALRRGALEARRDGRTLEAVLAWEPPEGGALYVKRPDSEWAAHWAREARQRLLGAFDEALGGLPTDLHLVCRVIRNAPGPALCAVAHRPDDLLVLGAAPPAGRLRARLHRRPVARYVLAHAGCPVLTVPGPRLLPGEARLLRRTTPPTDPDRHETAA</sequence>
<accession>A0ABT2CG47</accession>
<proteinExistence type="predicted"/>
<dbReference type="Pfam" id="PF00582">
    <property type="entry name" value="Usp"/>
    <property type="match status" value="1"/>
</dbReference>
<dbReference type="RefSeq" id="WP_258787348.1">
    <property type="nucleotide sequence ID" value="NZ_JANUGQ010000008.1"/>
</dbReference>
<keyword evidence="3" id="KW-1185">Reference proteome</keyword>
<dbReference type="CDD" id="cd00293">
    <property type="entry name" value="USP-like"/>
    <property type="match status" value="1"/>
</dbReference>
<name>A0ABT2CG47_9ACTN</name>
<dbReference type="InterPro" id="IPR006016">
    <property type="entry name" value="UspA"/>
</dbReference>
<dbReference type="Gene3D" id="3.40.50.12370">
    <property type="match status" value="1"/>
</dbReference>
<evidence type="ECO:0000313" key="3">
    <source>
        <dbReference type="Proteomes" id="UP001431313"/>
    </source>
</evidence>